<proteinExistence type="predicted"/>
<evidence type="ECO:0000256" key="1">
    <source>
        <dbReference type="SAM" id="MobiDB-lite"/>
    </source>
</evidence>
<dbReference type="OrthoDB" id="10408877at2759"/>
<dbReference type="Proteomes" id="UP000467700">
    <property type="component" value="Unassembled WGS sequence"/>
</dbReference>
<evidence type="ECO:0000313" key="2">
    <source>
        <dbReference type="EMBL" id="CAA7270394.1"/>
    </source>
</evidence>
<comment type="caution">
    <text evidence="2">The sequence shown here is derived from an EMBL/GenBank/DDBJ whole genome shotgun (WGS) entry which is preliminary data.</text>
</comment>
<name>A0A8S0W0K3_CYCAE</name>
<sequence>MAQREIIVHVQQMKEKHEAVLATSSTPSSPTPEARPTTLSPIQHLPVEIFREIALYALHPRPRGRVQECPLSLCQTCSTWRTVALSLPELWETLVLLVKRPRTHREQYRTRVLEWFGRAQSRPLTFFLFSESQQFSGDRPFYADLLQDIAAPMAQLDNLEVLEISNPGDYGFNEDSENEDVAIMSTSIFQQAPKLRSVASSNVFRTVIGAMDVLPWSRLTDLHVTESLPIFTWIEIMKLSPLLEVLHLRPHPERHRRRFPLPVHENLREFTVDLIYDEYSIVDIINEFEYPNLRTLRLEHDGCRAGPYPLPPTAFHSFRHLHSLTLNYGYRENPSYIIEILRETPKLRVLELYDVEAYMDTVFESMTLSASSLVPQLSTLRLEAHNDRKAFDPDTLASMIESRCFNLPAGFTPLEEVLVYSYHKWKEGEDTIMVRLSRQMESCQVAGLSFKVFNGNGTNGIPDSFLWTQQSTHTFFEGSNHYRYERW</sequence>
<feature type="region of interest" description="Disordered" evidence="1">
    <location>
        <begin position="19"/>
        <end position="38"/>
    </location>
</feature>
<organism evidence="2 3">
    <name type="scientific">Cyclocybe aegerita</name>
    <name type="common">Black poplar mushroom</name>
    <name type="synonym">Agrocybe aegerita</name>
    <dbReference type="NCBI Taxonomy" id="1973307"/>
    <lineage>
        <taxon>Eukaryota</taxon>
        <taxon>Fungi</taxon>
        <taxon>Dikarya</taxon>
        <taxon>Basidiomycota</taxon>
        <taxon>Agaricomycotina</taxon>
        <taxon>Agaricomycetes</taxon>
        <taxon>Agaricomycetidae</taxon>
        <taxon>Agaricales</taxon>
        <taxon>Agaricineae</taxon>
        <taxon>Bolbitiaceae</taxon>
        <taxon>Cyclocybe</taxon>
    </lineage>
</organism>
<dbReference type="AlphaFoldDB" id="A0A8S0W0K3"/>
<dbReference type="SUPFAM" id="SSF52047">
    <property type="entry name" value="RNI-like"/>
    <property type="match status" value="1"/>
</dbReference>
<evidence type="ECO:0000313" key="3">
    <source>
        <dbReference type="Proteomes" id="UP000467700"/>
    </source>
</evidence>
<evidence type="ECO:0008006" key="4">
    <source>
        <dbReference type="Google" id="ProtNLM"/>
    </source>
</evidence>
<keyword evidence="3" id="KW-1185">Reference proteome</keyword>
<dbReference type="Gene3D" id="3.80.10.10">
    <property type="entry name" value="Ribonuclease Inhibitor"/>
    <property type="match status" value="1"/>
</dbReference>
<feature type="compositionally biased region" description="Low complexity" evidence="1">
    <location>
        <begin position="23"/>
        <end position="38"/>
    </location>
</feature>
<protein>
    <recommendedName>
        <fullName evidence="4">F-box domain-containing protein</fullName>
    </recommendedName>
</protein>
<dbReference type="InterPro" id="IPR032675">
    <property type="entry name" value="LRR_dom_sf"/>
</dbReference>
<reference evidence="2 3" key="1">
    <citation type="submission" date="2020-01" db="EMBL/GenBank/DDBJ databases">
        <authorList>
            <person name="Gupta K D."/>
        </authorList>
    </citation>
    <scope>NUCLEOTIDE SEQUENCE [LARGE SCALE GENOMIC DNA]</scope>
</reference>
<accession>A0A8S0W0K3</accession>
<gene>
    <name evidence="2" type="ORF">AAE3_LOCUS12668</name>
</gene>
<dbReference type="EMBL" id="CACVBS010000090">
    <property type="protein sequence ID" value="CAA7270394.1"/>
    <property type="molecule type" value="Genomic_DNA"/>
</dbReference>